<dbReference type="EMBL" id="DVGD01000288">
    <property type="protein sequence ID" value="HIR10470.1"/>
    <property type="molecule type" value="Genomic_DNA"/>
</dbReference>
<accession>A0A9D1AA52</accession>
<keyword evidence="3 5" id="KW-1133">Transmembrane helix</keyword>
<sequence>MTGNIHGRLNRSLEGTVKLIKLVFMDFAPAVATGIAAIVMIFMQLPAQVALVIILVIPIGTAIVLRQIATQRGSFQTLGETPGLFQDMLRGVVR</sequence>
<dbReference type="InterPro" id="IPR036640">
    <property type="entry name" value="ABC1_TM_sf"/>
</dbReference>
<feature type="transmembrane region" description="Helical" evidence="5">
    <location>
        <begin position="49"/>
        <end position="69"/>
    </location>
</feature>
<dbReference type="SUPFAM" id="SSF90123">
    <property type="entry name" value="ABC transporter transmembrane region"/>
    <property type="match status" value="1"/>
</dbReference>
<protein>
    <submittedName>
        <fullName evidence="6">Uncharacterized protein</fullName>
    </submittedName>
</protein>
<evidence type="ECO:0000256" key="5">
    <source>
        <dbReference type="SAM" id="Phobius"/>
    </source>
</evidence>
<proteinExistence type="predicted"/>
<comment type="caution">
    <text evidence="6">The sequence shown here is derived from an EMBL/GenBank/DDBJ whole genome shotgun (WGS) entry which is preliminary data.</text>
</comment>
<organism evidence="6 7">
    <name type="scientific">Candidatus Avoscillospira stercoripullorum</name>
    <dbReference type="NCBI Taxonomy" id="2840709"/>
    <lineage>
        <taxon>Bacteria</taxon>
        <taxon>Bacillati</taxon>
        <taxon>Bacillota</taxon>
        <taxon>Clostridia</taxon>
        <taxon>Eubacteriales</taxon>
        <taxon>Oscillospiraceae</taxon>
        <taxon>Oscillospiraceae incertae sedis</taxon>
        <taxon>Candidatus Avoscillospira</taxon>
    </lineage>
</organism>
<evidence type="ECO:0000256" key="2">
    <source>
        <dbReference type="ARBA" id="ARBA00022692"/>
    </source>
</evidence>
<evidence type="ECO:0000256" key="1">
    <source>
        <dbReference type="ARBA" id="ARBA00004651"/>
    </source>
</evidence>
<comment type="subcellular location">
    <subcellularLocation>
        <location evidence="1">Cell membrane</location>
        <topology evidence="1">Multi-pass membrane protein</topology>
    </subcellularLocation>
</comment>
<keyword evidence="4 5" id="KW-0472">Membrane</keyword>
<evidence type="ECO:0000313" key="7">
    <source>
        <dbReference type="Proteomes" id="UP000824258"/>
    </source>
</evidence>
<reference evidence="6" key="1">
    <citation type="submission" date="2020-10" db="EMBL/GenBank/DDBJ databases">
        <authorList>
            <person name="Gilroy R."/>
        </authorList>
    </citation>
    <scope>NUCLEOTIDE SEQUENCE</scope>
    <source>
        <strain evidence="6">ChiHjej9B8-7071</strain>
    </source>
</reference>
<name>A0A9D1AA52_9FIRM</name>
<dbReference type="GO" id="GO:0005524">
    <property type="term" value="F:ATP binding"/>
    <property type="evidence" value="ECO:0007669"/>
    <property type="project" value="InterPro"/>
</dbReference>
<evidence type="ECO:0000256" key="3">
    <source>
        <dbReference type="ARBA" id="ARBA00022989"/>
    </source>
</evidence>
<dbReference type="AlphaFoldDB" id="A0A9D1AA52"/>
<dbReference type="Proteomes" id="UP000824258">
    <property type="component" value="Unassembled WGS sequence"/>
</dbReference>
<evidence type="ECO:0000313" key="6">
    <source>
        <dbReference type="EMBL" id="HIR10470.1"/>
    </source>
</evidence>
<evidence type="ECO:0000256" key="4">
    <source>
        <dbReference type="ARBA" id="ARBA00023136"/>
    </source>
</evidence>
<feature type="transmembrane region" description="Helical" evidence="5">
    <location>
        <begin position="20"/>
        <end position="43"/>
    </location>
</feature>
<dbReference type="GO" id="GO:0005886">
    <property type="term" value="C:plasma membrane"/>
    <property type="evidence" value="ECO:0007669"/>
    <property type="project" value="UniProtKB-SubCell"/>
</dbReference>
<gene>
    <name evidence="6" type="ORF">IAA70_08705</name>
</gene>
<reference evidence="6" key="2">
    <citation type="journal article" date="2021" name="PeerJ">
        <title>Extensive microbial diversity within the chicken gut microbiome revealed by metagenomics and culture.</title>
        <authorList>
            <person name="Gilroy R."/>
            <person name="Ravi A."/>
            <person name="Getino M."/>
            <person name="Pursley I."/>
            <person name="Horton D.L."/>
            <person name="Alikhan N.F."/>
            <person name="Baker D."/>
            <person name="Gharbi K."/>
            <person name="Hall N."/>
            <person name="Watson M."/>
            <person name="Adriaenssens E.M."/>
            <person name="Foster-Nyarko E."/>
            <person name="Jarju S."/>
            <person name="Secka A."/>
            <person name="Antonio M."/>
            <person name="Oren A."/>
            <person name="Chaudhuri R.R."/>
            <person name="La Ragione R."/>
            <person name="Hildebrand F."/>
            <person name="Pallen M.J."/>
        </authorList>
    </citation>
    <scope>NUCLEOTIDE SEQUENCE</scope>
    <source>
        <strain evidence="6">ChiHjej9B8-7071</strain>
    </source>
</reference>
<keyword evidence="2 5" id="KW-0812">Transmembrane</keyword>